<dbReference type="Proteomes" id="UP001597340">
    <property type="component" value="Unassembled WGS sequence"/>
</dbReference>
<keyword evidence="2" id="KW-1185">Reference proteome</keyword>
<dbReference type="EMBL" id="JBHTNZ010000029">
    <property type="protein sequence ID" value="MFD1463260.1"/>
    <property type="molecule type" value="Genomic_DNA"/>
</dbReference>
<sequence length="93" mass="10973">MNLSIIGGQLQYPRLKSSLDQKEYDIGKAFIWMDMLKSRHRPTKWLKPNRRGTKVDFEFIATNEGLQVAQDEFEVFLEQINRKHGTDFELTRA</sequence>
<reference evidence="2" key="1">
    <citation type="journal article" date="2019" name="Int. J. Syst. Evol. Microbiol.">
        <title>The Global Catalogue of Microorganisms (GCM) 10K type strain sequencing project: providing services to taxonomists for standard genome sequencing and annotation.</title>
        <authorList>
            <consortium name="The Broad Institute Genomics Platform"/>
            <consortium name="The Broad Institute Genome Sequencing Center for Infectious Disease"/>
            <person name="Wu L."/>
            <person name="Ma J."/>
        </authorList>
    </citation>
    <scope>NUCLEOTIDE SEQUENCE [LARGE SCALE GENOMIC DNA]</scope>
    <source>
        <strain evidence="2">CCM 9147</strain>
    </source>
</reference>
<evidence type="ECO:0000313" key="2">
    <source>
        <dbReference type="Proteomes" id="UP001597340"/>
    </source>
</evidence>
<accession>A0ABW4DJ19</accession>
<protein>
    <submittedName>
        <fullName evidence="1">Uncharacterized protein</fullName>
    </submittedName>
</protein>
<name>A0ABW4DJ19_9BACL</name>
<organism evidence="1 2">
    <name type="scientific">Paenibacillus farraposensis</name>
    <dbReference type="NCBI Taxonomy" id="2807095"/>
    <lineage>
        <taxon>Bacteria</taxon>
        <taxon>Bacillati</taxon>
        <taxon>Bacillota</taxon>
        <taxon>Bacilli</taxon>
        <taxon>Bacillales</taxon>
        <taxon>Paenibacillaceae</taxon>
        <taxon>Paenibacillus</taxon>
    </lineage>
</organism>
<dbReference type="RefSeq" id="WP_229526484.1">
    <property type="nucleotide sequence ID" value="NZ_JAFFQR010000112.1"/>
</dbReference>
<proteinExistence type="predicted"/>
<comment type="caution">
    <text evidence="1">The sequence shown here is derived from an EMBL/GenBank/DDBJ whole genome shotgun (WGS) entry which is preliminary data.</text>
</comment>
<evidence type="ECO:0000313" key="1">
    <source>
        <dbReference type="EMBL" id="MFD1463260.1"/>
    </source>
</evidence>
<gene>
    <name evidence="1" type="ORF">ACFQ5D_18095</name>
</gene>